<sequence>MVVTRSRKRNYSESSDDDSSMRPNVVRGRSLAPPARSRAARAQTRLAAVIQGVPTSGAPQASLTTQARFAQARPQPSVPEVAAQVRSVETNESDEVIFISERQADPEIQLRMAQQARSQVTQSWNQLMVGVQTLEHPGSRSRMAEVLQQIQAQNSRTNIHQYQENVKCPPSVPCR</sequence>
<evidence type="ECO:0000256" key="1">
    <source>
        <dbReference type="SAM" id="MobiDB-lite"/>
    </source>
</evidence>
<keyword evidence="3" id="KW-1185">Reference proteome</keyword>
<evidence type="ECO:0000313" key="2">
    <source>
        <dbReference type="EMBL" id="TMS33401.1"/>
    </source>
</evidence>
<name>A0A4U8UKZ0_STECR</name>
<accession>A0A4U8UKZ0</accession>
<feature type="region of interest" description="Disordered" evidence="1">
    <location>
        <begin position="1"/>
        <end position="40"/>
    </location>
</feature>
<feature type="compositionally biased region" description="Low complexity" evidence="1">
    <location>
        <begin position="27"/>
        <end position="40"/>
    </location>
</feature>
<comment type="caution">
    <text evidence="2">The sequence shown here is derived from an EMBL/GenBank/DDBJ whole genome shotgun (WGS) entry which is preliminary data.</text>
</comment>
<dbReference type="EMBL" id="CM016762">
    <property type="protein sequence ID" value="TMS33401.1"/>
    <property type="molecule type" value="Genomic_DNA"/>
</dbReference>
<dbReference type="Proteomes" id="UP000298663">
    <property type="component" value="Chromosome X"/>
</dbReference>
<organism evidence="2 3">
    <name type="scientific">Steinernema carpocapsae</name>
    <name type="common">Entomopathogenic nematode</name>
    <dbReference type="NCBI Taxonomy" id="34508"/>
    <lineage>
        <taxon>Eukaryota</taxon>
        <taxon>Metazoa</taxon>
        <taxon>Ecdysozoa</taxon>
        <taxon>Nematoda</taxon>
        <taxon>Chromadorea</taxon>
        <taxon>Rhabditida</taxon>
        <taxon>Tylenchina</taxon>
        <taxon>Panagrolaimomorpha</taxon>
        <taxon>Strongyloidoidea</taxon>
        <taxon>Steinernematidae</taxon>
        <taxon>Steinernema</taxon>
    </lineage>
</organism>
<evidence type="ECO:0000313" key="3">
    <source>
        <dbReference type="Proteomes" id="UP000298663"/>
    </source>
</evidence>
<dbReference type="AlphaFoldDB" id="A0A4U8UKZ0"/>
<gene>
    <name evidence="2" type="ORF">L596_001145</name>
</gene>
<protein>
    <submittedName>
        <fullName evidence="2">Uncharacterized protein</fullName>
    </submittedName>
</protein>
<reference evidence="2 3" key="2">
    <citation type="journal article" date="2019" name="G3 (Bethesda)">
        <title>Hybrid Assembly of the Genome of the Entomopathogenic Nematode Steinernema carpocapsae Identifies the X-Chromosome.</title>
        <authorList>
            <person name="Serra L."/>
            <person name="Macchietto M."/>
            <person name="Macias-Munoz A."/>
            <person name="McGill C.J."/>
            <person name="Rodriguez I.M."/>
            <person name="Rodriguez B."/>
            <person name="Murad R."/>
            <person name="Mortazavi A."/>
        </authorList>
    </citation>
    <scope>NUCLEOTIDE SEQUENCE [LARGE SCALE GENOMIC DNA]</scope>
    <source>
        <strain evidence="2 3">ALL</strain>
    </source>
</reference>
<proteinExistence type="predicted"/>
<reference evidence="2 3" key="1">
    <citation type="journal article" date="2015" name="Genome Biol.">
        <title>Comparative genomics of Steinernema reveals deeply conserved gene regulatory networks.</title>
        <authorList>
            <person name="Dillman A.R."/>
            <person name="Macchietto M."/>
            <person name="Porter C.F."/>
            <person name="Rogers A."/>
            <person name="Williams B."/>
            <person name="Antoshechkin I."/>
            <person name="Lee M.M."/>
            <person name="Goodwin Z."/>
            <person name="Lu X."/>
            <person name="Lewis E.E."/>
            <person name="Goodrich-Blair H."/>
            <person name="Stock S.P."/>
            <person name="Adams B.J."/>
            <person name="Sternberg P.W."/>
            <person name="Mortazavi A."/>
        </authorList>
    </citation>
    <scope>NUCLEOTIDE SEQUENCE [LARGE SCALE GENOMIC DNA]</scope>
    <source>
        <strain evidence="2 3">ALL</strain>
    </source>
</reference>
<dbReference type="EMBL" id="AZBU02000001">
    <property type="protein sequence ID" value="TMS33401.1"/>
    <property type="molecule type" value="Genomic_DNA"/>
</dbReference>